<dbReference type="CDD" id="cd01949">
    <property type="entry name" value="GGDEF"/>
    <property type="match status" value="1"/>
</dbReference>
<dbReference type="NCBIfam" id="TIGR00254">
    <property type="entry name" value="GGDEF"/>
    <property type="match status" value="1"/>
</dbReference>
<sequence length="353" mass="39868">MPHPLVDRLAQVSSVRDLEQLDMALVRLLHDTLAPLRVQVLVSVREGDAHHWLLRAHQEQGAAEPSAGPAHTDVSLLPRFEEQGLAARCARSQLWQQERSDGQWHSVFPLFADPDSLGVLQLATRRPLSERRQRMLFSLLRFYANFRSLVTENERDMLTGLLNRKTFDETFARVAMATTFVPQEQRAQGNPGEPADDRRAAHAQAPCWLVVADIDHFKRVNDQFGHLIGDEVLLLTARLMHSSFRYSDRVFRFGGEEFVLMLRNADAAGAQRALEKFRQRIAAHAFPQIGAVTISLGCTRIDPDDTPDSAFERADKAVYAAKADGRNRVYCFEDLVLRGRLEAQEKAGSVDFF</sequence>
<dbReference type="InterPro" id="IPR043128">
    <property type="entry name" value="Rev_trsase/Diguanyl_cyclase"/>
</dbReference>
<evidence type="ECO:0000259" key="3">
    <source>
        <dbReference type="PROSITE" id="PS50887"/>
    </source>
</evidence>
<evidence type="ECO:0000256" key="1">
    <source>
        <dbReference type="ARBA" id="ARBA00012528"/>
    </source>
</evidence>
<dbReference type="Gene3D" id="3.30.70.270">
    <property type="match status" value="1"/>
</dbReference>
<dbReference type="InterPro" id="IPR029787">
    <property type="entry name" value="Nucleotide_cyclase"/>
</dbReference>
<protein>
    <recommendedName>
        <fullName evidence="1">diguanylate cyclase</fullName>
        <ecNumber evidence="1">2.7.7.65</ecNumber>
    </recommendedName>
</protein>
<dbReference type="PANTHER" id="PTHR45138:SF9">
    <property type="entry name" value="DIGUANYLATE CYCLASE DGCM-RELATED"/>
    <property type="match status" value="1"/>
</dbReference>
<dbReference type="Proteomes" id="UP000554837">
    <property type="component" value="Unassembled WGS sequence"/>
</dbReference>
<dbReference type="GO" id="GO:0043709">
    <property type="term" value="P:cell adhesion involved in single-species biofilm formation"/>
    <property type="evidence" value="ECO:0007669"/>
    <property type="project" value="TreeGrafter"/>
</dbReference>
<dbReference type="SUPFAM" id="SSF55073">
    <property type="entry name" value="Nucleotide cyclase"/>
    <property type="match status" value="1"/>
</dbReference>
<name>A0A840S4C1_9BURK</name>
<proteinExistence type="predicted"/>
<dbReference type="RefSeq" id="WP_138857296.1">
    <property type="nucleotide sequence ID" value="NZ_CP040709.1"/>
</dbReference>
<dbReference type="Pfam" id="PF00990">
    <property type="entry name" value="GGDEF"/>
    <property type="match status" value="1"/>
</dbReference>
<dbReference type="PROSITE" id="PS50887">
    <property type="entry name" value="GGDEF"/>
    <property type="match status" value="1"/>
</dbReference>
<dbReference type="PANTHER" id="PTHR45138">
    <property type="entry name" value="REGULATORY COMPONENTS OF SENSORY TRANSDUCTION SYSTEM"/>
    <property type="match status" value="1"/>
</dbReference>
<dbReference type="SMART" id="SM00267">
    <property type="entry name" value="GGDEF"/>
    <property type="match status" value="1"/>
</dbReference>
<dbReference type="GO" id="GO:0052621">
    <property type="term" value="F:diguanylate cyclase activity"/>
    <property type="evidence" value="ECO:0007669"/>
    <property type="project" value="UniProtKB-EC"/>
</dbReference>
<comment type="catalytic activity">
    <reaction evidence="2">
        <text>2 GTP = 3',3'-c-di-GMP + 2 diphosphate</text>
        <dbReference type="Rhea" id="RHEA:24898"/>
        <dbReference type="ChEBI" id="CHEBI:33019"/>
        <dbReference type="ChEBI" id="CHEBI:37565"/>
        <dbReference type="ChEBI" id="CHEBI:58805"/>
        <dbReference type="EC" id="2.7.7.65"/>
    </reaction>
</comment>
<dbReference type="InterPro" id="IPR000160">
    <property type="entry name" value="GGDEF_dom"/>
</dbReference>
<feature type="domain" description="GGDEF" evidence="3">
    <location>
        <begin position="205"/>
        <end position="334"/>
    </location>
</feature>
<evidence type="ECO:0000256" key="2">
    <source>
        <dbReference type="ARBA" id="ARBA00034247"/>
    </source>
</evidence>
<gene>
    <name evidence="4" type="ORF">HNQ51_000957</name>
</gene>
<dbReference type="InterPro" id="IPR050469">
    <property type="entry name" value="Diguanylate_Cyclase"/>
</dbReference>
<evidence type="ECO:0000313" key="4">
    <source>
        <dbReference type="EMBL" id="MBB5203664.1"/>
    </source>
</evidence>
<comment type="caution">
    <text evidence="4">The sequence shown here is derived from an EMBL/GenBank/DDBJ whole genome shotgun (WGS) entry which is preliminary data.</text>
</comment>
<dbReference type="EMBL" id="JACHHO010000001">
    <property type="protein sequence ID" value="MBB5203664.1"/>
    <property type="molecule type" value="Genomic_DNA"/>
</dbReference>
<organism evidence="4 5">
    <name type="scientific">Inhella inkyongensis</name>
    <dbReference type="NCBI Taxonomy" id="392593"/>
    <lineage>
        <taxon>Bacteria</taxon>
        <taxon>Pseudomonadati</taxon>
        <taxon>Pseudomonadota</taxon>
        <taxon>Betaproteobacteria</taxon>
        <taxon>Burkholderiales</taxon>
        <taxon>Sphaerotilaceae</taxon>
        <taxon>Inhella</taxon>
    </lineage>
</organism>
<dbReference type="OrthoDB" id="9813903at2"/>
<accession>A0A840S4C1</accession>
<dbReference type="AlphaFoldDB" id="A0A840S4C1"/>
<dbReference type="EC" id="2.7.7.65" evidence="1"/>
<evidence type="ECO:0000313" key="5">
    <source>
        <dbReference type="Proteomes" id="UP000554837"/>
    </source>
</evidence>
<reference evidence="4 5" key="1">
    <citation type="submission" date="2020-08" db="EMBL/GenBank/DDBJ databases">
        <title>Genomic Encyclopedia of Type Strains, Phase IV (KMG-IV): sequencing the most valuable type-strain genomes for metagenomic binning, comparative biology and taxonomic classification.</title>
        <authorList>
            <person name="Goeker M."/>
        </authorList>
    </citation>
    <scope>NUCLEOTIDE SEQUENCE [LARGE SCALE GENOMIC DNA]</scope>
    <source>
        <strain evidence="4 5">DSM 23958</strain>
    </source>
</reference>
<dbReference type="GO" id="GO:0005886">
    <property type="term" value="C:plasma membrane"/>
    <property type="evidence" value="ECO:0007669"/>
    <property type="project" value="TreeGrafter"/>
</dbReference>
<keyword evidence="5" id="KW-1185">Reference proteome</keyword>
<dbReference type="GO" id="GO:1902201">
    <property type="term" value="P:negative regulation of bacterial-type flagellum-dependent cell motility"/>
    <property type="evidence" value="ECO:0007669"/>
    <property type="project" value="TreeGrafter"/>
</dbReference>